<keyword evidence="2" id="KW-0443">Lipid metabolism</keyword>
<dbReference type="OrthoDB" id="194358at2759"/>
<proteinExistence type="predicted"/>
<dbReference type="Proteomes" id="UP000007963">
    <property type="component" value="Unassembled WGS sequence"/>
</dbReference>
<dbReference type="GO" id="GO:0016020">
    <property type="term" value="C:membrane"/>
    <property type="evidence" value="ECO:0007669"/>
    <property type="project" value="TreeGrafter"/>
</dbReference>
<keyword evidence="2" id="KW-0442">Lipid degradation</keyword>
<dbReference type="PANTHER" id="PTHR24185">
    <property type="entry name" value="CALCIUM-INDEPENDENT PHOSPHOLIPASE A2-GAMMA"/>
    <property type="match status" value="1"/>
</dbReference>
<dbReference type="SUPFAM" id="SSF52151">
    <property type="entry name" value="FabD/lysophospholipase-like"/>
    <property type="match status" value="1"/>
</dbReference>
<dbReference type="OMA" id="CERRIRT"/>
<dbReference type="InterPro" id="IPR016035">
    <property type="entry name" value="Acyl_Trfase/lysoPLipase"/>
</dbReference>
<accession>Q0C8R8</accession>
<dbReference type="GO" id="GO:0047499">
    <property type="term" value="F:calcium-independent phospholipase A2 activity"/>
    <property type="evidence" value="ECO:0007669"/>
    <property type="project" value="TreeGrafter"/>
</dbReference>
<dbReference type="STRING" id="341663.Q0C8R8"/>
<organism evidence="3 4">
    <name type="scientific">Aspergillus terreus (strain NIH 2624 / FGSC A1156)</name>
    <dbReference type="NCBI Taxonomy" id="341663"/>
    <lineage>
        <taxon>Eukaryota</taxon>
        <taxon>Fungi</taxon>
        <taxon>Dikarya</taxon>
        <taxon>Ascomycota</taxon>
        <taxon>Pezizomycotina</taxon>
        <taxon>Eurotiomycetes</taxon>
        <taxon>Eurotiomycetidae</taxon>
        <taxon>Eurotiales</taxon>
        <taxon>Aspergillaceae</taxon>
        <taxon>Aspergillus</taxon>
        <taxon>Aspergillus subgen. Circumdati</taxon>
    </lineage>
</organism>
<dbReference type="EMBL" id="CH476608">
    <property type="protein sequence ID" value="EAU30107.1"/>
    <property type="molecule type" value="Genomic_DNA"/>
</dbReference>
<gene>
    <name evidence="3" type="ORF">ATEG_09916</name>
</gene>
<dbReference type="AlphaFoldDB" id="Q0C8R8"/>
<keyword evidence="1" id="KW-0378">Hydrolase</keyword>
<dbReference type="Gene3D" id="3.40.1090.10">
    <property type="entry name" value="Cytosolic phospholipase A2 catalytic domain"/>
    <property type="match status" value="1"/>
</dbReference>
<evidence type="ECO:0008006" key="5">
    <source>
        <dbReference type="Google" id="ProtNLM"/>
    </source>
</evidence>
<dbReference type="HOGENOM" id="CLU_003059_0_0_1"/>
<dbReference type="PANTHER" id="PTHR24185:SF1">
    <property type="entry name" value="CALCIUM-INDEPENDENT PHOSPHOLIPASE A2-GAMMA"/>
    <property type="match status" value="1"/>
</dbReference>
<evidence type="ECO:0000313" key="4">
    <source>
        <dbReference type="Proteomes" id="UP000007963"/>
    </source>
</evidence>
<reference evidence="4" key="1">
    <citation type="submission" date="2005-09" db="EMBL/GenBank/DDBJ databases">
        <title>Annotation of the Aspergillus terreus NIH2624 genome.</title>
        <authorList>
            <person name="Birren B.W."/>
            <person name="Lander E.S."/>
            <person name="Galagan J.E."/>
            <person name="Nusbaum C."/>
            <person name="Devon K."/>
            <person name="Henn M."/>
            <person name="Ma L.-J."/>
            <person name="Jaffe D.B."/>
            <person name="Butler J."/>
            <person name="Alvarez P."/>
            <person name="Gnerre S."/>
            <person name="Grabherr M."/>
            <person name="Kleber M."/>
            <person name="Mauceli E.W."/>
            <person name="Brockman W."/>
            <person name="Rounsley S."/>
            <person name="Young S.K."/>
            <person name="LaButti K."/>
            <person name="Pushparaj V."/>
            <person name="DeCaprio D."/>
            <person name="Crawford M."/>
            <person name="Koehrsen M."/>
            <person name="Engels R."/>
            <person name="Montgomery P."/>
            <person name="Pearson M."/>
            <person name="Howarth C."/>
            <person name="Larson L."/>
            <person name="Luoma S."/>
            <person name="White J."/>
            <person name="Alvarado L."/>
            <person name="Kodira C.D."/>
            <person name="Zeng Q."/>
            <person name="Oleary S."/>
            <person name="Yandava C."/>
            <person name="Denning D.W."/>
            <person name="Nierman W.C."/>
            <person name="Milne T."/>
            <person name="Madden K."/>
        </authorList>
    </citation>
    <scope>NUCLEOTIDE SEQUENCE [LARGE SCALE GENOMIC DNA]</scope>
    <source>
        <strain evidence="4">NIH 2624 / FGSC A1156</strain>
    </source>
</reference>
<dbReference type="GO" id="GO:0016042">
    <property type="term" value="P:lipid catabolic process"/>
    <property type="evidence" value="ECO:0007669"/>
    <property type="project" value="UniProtKB-KW"/>
</dbReference>
<evidence type="ECO:0000313" key="3">
    <source>
        <dbReference type="EMBL" id="EAU30107.1"/>
    </source>
</evidence>
<dbReference type="VEuPathDB" id="FungiDB:ATEG_09916"/>
<dbReference type="GO" id="GO:0019369">
    <property type="term" value="P:arachidonate metabolic process"/>
    <property type="evidence" value="ECO:0007669"/>
    <property type="project" value="TreeGrafter"/>
</dbReference>
<protein>
    <recommendedName>
        <fullName evidence="5">PNPLA domain-containing protein</fullName>
    </recommendedName>
</protein>
<evidence type="ECO:0000256" key="1">
    <source>
        <dbReference type="ARBA" id="ARBA00022801"/>
    </source>
</evidence>
<dbReference type="GeneID" id="4354204"/>
<evidence type="ECO:0000256" key="2">
    <source>
        <dbReference type="ARBA" id="ARBA00022963"/>
    </source>
</evidence>
<name>Q0C8R8_ASPTN</name>
<sequence>MPPTLFAPLADRPWSARASSAAPMFFRPIRLPSLGYCWDGGLMHNCPAALCVQELKHMWPWSPPLGVLLSVGTGEGSKDAGRSAQRPAPRLVPRHHFFWPLHDTLMTETDGALSWLRFASQGSRAHGDALCRLDSSLSGPAPPLDAVDQIDDLVQQARAQRLGETGRRSILRLLAQSLFFELASAPEGDARSGSFHCVGAIRYRISGEVFVAAFRRVSQARNQYVLNGRYLGIDMDESSICRECGRHCLPINFKVQRLQEVVQLSVRLDNGDRYPVGGFPNPMLWFMERQGFTPTFGLAGNGIALRDECQVCERRIRTRRGLRVMKLRARQKVRTAYAVCAAEHSAQIGHS</sequence>
<dbReference type="RefSeq" id="XP_001218538.1">
    <property type="nucleotide sequence ID" value="XM_001218537.1"/>
</dbReference>
<dbReference type="eggNOG" id="KOG4231">
    <property type="taxonomic scope" value="Eukaryota"/>
</dbReference>